<keyword evidence="1" id="KW-1133">Transmembrane helix</keyword>
<protein>
    <recommendedName>
        <fullName evidence="4">DUF116 domain-containing protein</fullName>
    </recommendedName>
</protein>
<keyword evidence="1" id="KW-0812">Transmembrane</keyword>
<gene>
    <name evidence="2" type="ORF">U473_05065</name>
</gene>
<feature type="transmembrane region" description="Helical" evidence="1">
    <location>
        <begin position="74"/>
        <end position="99"/>
    </location>
</feature>
<evidence type="ECO:0008006" key="4">
    <source>
        <dbReference type="Google" id="ProtNLM"/>
    </source>
</evidence>
<dbReference type="PANTHER" id="PTHR43801">
    <property type="entry name" value="NUCLEOTIDE-BINDING PROTEIN-RELATED"/>
    <property type="match status" value="1"/>
</dbReference>
<comment type="caution">
    <text evidence="2">The sequence shown here is derived from an EMBL/GenBank/DDBJ whole genome shotgun (WGS) entry which is preliminary data.</text>
</comment>
<dbReference type="STRING" id="1413211.U473_05065"/>
<evidence type="ECO:0000313" key="2">
    <source>
        <dbReference type="EMBL" id="KXG43450.1"/>
    </source>
</evidence>
<name>A0A135L3B6_9BACI</name>
<sequence length="271" mass="31182">MNSKQEYVELKPRRLGDEWENWNGQIEQNEGNLATDSKLFLSLVSLTNILLLGLIWTVYFFIRPHISNFMTHNFINWLTISITVLILTYFILFLLTLWLKKPFVFYLKDKQLADLIITKISLGIGKKLGFSYDRIVHSMLQVGNHLTRILYQPIAKDELLILVPRCLSKQTREELIELTKSYHLNFHIAAGGSQAREILKEKKSKGIIAVACERDLYAGVKDVPSHIPVLAIANTRPEGPCTNTLVDLDQLKSSIDFFLDVKLNSSHHRYE</sequence>
<dbReference type="OrthoDB" id="9787348at2"/>
<organism evidence="2 3">
    <name type="scientific">Tepidibacillus decaturensis</name>
    <dbReference type="NCBI Taxonomy" id="1413211"/>
    <lineage>
        <taxon>Bacteria</taxon>
        <taxon>Bacillati</taxon>
        <taxon>Bacillota</taxon>
        <taxon>Bacilli</taxon>
        <taxon>Bacillales</taxon>
        <taxon>Bacillaceae</taxon>
        <taxon>Tepidibacillus</taxon>
    </lineage>
</organism>
<accession>A0A135L3B6</accession>
<proteinExistence type="predicted"/>
<feature type="transmembrane region" description="Helical" evidence="1">
    <location>
        <begin position="39"/>
        <end position="62"/>
    </location>
</feature>
<keyword evidence="1" id="KW-0472">Membrane</keyword>
<dbReference type="RefSeq" id="WP_068723972.1">
    <property type="nucleotide sequence ID" value="NZ_LSKU01000001.1"/>
</dbReference>
<dbReference type="Proteomes" id="UP000070352">
    <property type="component" value="Unassembled WGS sequence"/>
</dbReference>
<dbReference type="Pfam" id="PF01976">
    <property type="entry name" value="DUF116"/>
    <property type="match status" value="1"/>
</dbReference>
<dbReference type="AlphaFoldDB" id="A0A135L3B6"/>
<reference evidence="2 3" key="1">
    <citation type="submission" date="2016-02" db="EMBL/GenBank/DDBJ databases">
        <title>Draft Genome for Tepidibacillus decaturensis nov. sp. Strain Z9, an Anaerobic, Moderately Thermophilic and Heterotrophic Bacterium from Deep Subsurface of the Illinois Basin, USA.</title>
        <authorList>
            <person name="Dong Y."/>
            <person name="Chang J.Y."/>
            <person name="Sanford R."/>
            <person name="Fouke B.W."/>
        </authorList>
    </citation>
    <scope>NUCLEOTIDE SEQUENCE [LARGE SCALE GENOMIC DNA]</scope>
    <source>
        <strain evidence="2 3">Z9</strain>
    </source>
</reference>
<keyword evidence="3" id="KW-1185">Reference proteome</keyword>
<evidence type="ECO:0000313" key="3">
    <source>
        <dbReference type="Proteomes" id="UP000070352"/>
    </source>
</evidence>
<dbReference type="PANTHER" id="PTHR43801:SF1">
    <property type="entry name" value="POLYPRENYL SYNTHETASE"/>
    <property type="match status" value="1"/>
</dbReference>
<dbReference type="EMBL" id="LSKU01000001">
    <property type="protein sequence ID" value="KXG43450.1"/>
    <property type="molecule type" value="Genomic_DNA"/>
</dbReference>
<dbReference type="InterPro" id="IPR002829">
    <property type="entry name" value="DUF116"/>
</dbReference>
<evidence type="ECO:0000256" key="1">
    <source>
        <dbReference type="SAM" id="Phobius"/>
    </source>
</evidence>